<protein>
    <submittedName>
        <fullName evidence="5">Uncharacterized protein</fullName>
    </submittedName>
</protein>
<evidence type="ECO:0000313" key="5">
    <source>
        <dbReference type="EMBL" id="CAH0558261.1"/>
    </source>
</evidence>
<organism evidence="5 6">
    <name type="scientific">Brassicogethes aeneus</name>
    <name type="common">Rape pollen beetle</name>
    <name type="synonym">Meligethes aeneus</name>
    <dbReference type="NCBI Taxonomy" id="1431903"/>
    <lineage>
        <taxon>Eukaryota</taxon>
        <taxon>Metazoa</taxon>
        <taxon>Ecdysozoa</taxon>
        <taxon>Arthropoda</taxon>
        <taxon>Hexapoda</taxon>
        <taxon>Insecta</taxon>
        <taxon>Pterygota</taxon>
        <taxon>Neoptera</taxon>
        <taxon>Endopterygota</taxon>
        <taxon>Coleoptera</taxon>
        <taxon>Polyphaga</taxon>
        <taxon>Cucujiformia</taxon>
        <taxon>Nitidulidae</taxon>
        <taxon>Meligethinae</taxon>
        <taxon>Brassicogethes</taxon>
    </lineage>
</organism>
<dbReference type="InterPro" id="IPR010562">
    <property type="entry name" value="Haemolymph_juvenile_hormone-bd"/>
</dbReference>
<name>A0A9P0B967_BRAAE</name>
<accession>A0A9P0B967</accession>
<proteinExistence type="inferred from homology"/>
<evidence type="ECO:0000256" key="2">
    <source>
        <dbReference type="ARBA" id="ARBA00023108"/>
    </source>
</evidence>
<dbReference type="PANTHER" id="PTHR11008:SF39">
    <property type="entry name" value="CIRCADIAN CLOCK-CONTROLLED PROTEIN-LIKE PROTEIN"/>
    <property type="match status" value="1"/>
</dbReference>
<sequence length="245" mass="27187">MYTLFYFLFVAFASLISAGTVPDYIHICKRNDPAVSKCIRNSVEALRPKLIAGIPEIGVPSLEPLSIKKIDIIRGGGGIRAELNNVLAHGAGDFKVTRLKLDIPKNTYHFGIKIPQLKLEGDYDVDARILGAPIQGKGRFNAEVTKIDGYGILRGEVVQNKGIRNMKFNAFDLALKIEDYDIKLHNLFNGDKVLSQAVGDLLKDNKKEMLENAIPFIQARVSESLLDAANKITENLDYDEAFPEK</sequence>
<dbReference type="Proteomes" id="UP001154078">
    <property type="component" value="Chromosome 5"/>
</dbReference>
<dbReference type="AlphaFoldDB" id="A0A9P0B967"/>
<dbReference type="Pfam" id="PF06585">
    <property type="entry name" value="JHBP"/>
    <property type="match status" value="1"/>
</dbReference>
<dbReference type="FunFam" id="3.15.10.30:FF:000001">
    <property type="entry name" value="Takeout-like protein 1"/>
    <property type="match status" value="1"/>
</dbReference>
<dbReference type="EMBL" id="OV121136">
    <property type="protein sequence ID" value="CAH0558261.1"/>
    <property type="molecule type" value="Genomic_DNA"/>
</dbReference>
<evidence type="ECO:0000256" key="1">
    <source>
        <dbReference type="ARBA" id="ARBA00022729"/>
    </source>
</evidence>
<keyword evidence="6" id="KW-1185">Reference proteome</keyword>
<reference evidence="5" key="1">
    <citation type="submission" date="2021-12" db="EMBL/GenBank/DDBJ databases">
        <authorList>
            <person name="King R."/>
        </authorList>
    </citation>
    <scope>NUCLEOTIDE SEQUENCE</scope>
</reference>
<keyword evidence="2" id="KW-0090">Biological rhythms</keyword>
<feature type="chain" id="PRO_5040411243" evidence="4">
    <location>
        <begin position="19"/>
        <end position="245"/>
    </location>
</feature>
<gene>
    <name evidence="5" type="ORF">MELIAE_LOCUS8774</name>
</gene>
<dbReference type="SMART" id="SM00700">
    <property type="entry name" value="JHBP"/>
    <property type="match status" value="1"/>
</dbReference>
<dbReference type="PANTHER" id="PTHR11008">
    <property type="entry name" value="PROTEIN TAKEOUT-LIKE PROTEIN"/>
    <property type="match status" value="1"/>
</dbReference>
<dbReference type="OrthoDB" id="8185902at2759"/>
<dbReference type="InterPro" id="IPR038606">
    <property type="entry name" value="To_sf"/>
</dbReference>
<evidence type="ECO:0000256" key="3">
    <source>
        <dbReference type="ARBA" id="ARBA00060902"/>
    </source>
</evidence>
<dbReference type="GO" id="GO:0007623">
    <property type="term" value="P:circadian rhythm"/>
    <property type="evidence" value="ECO:0007669"/>
    <property type="project" value="UniProtKB-ARBA"/>
</dbReference>
<evidence type="ECO:0000256" key="4">
    <source>
        <dbReference type="SAM" id="SignalP"/>
    </source>
</evidence>
<feature type="signal peptide" evidence="4">
    <location>
        <begin position="1"/>
        <end position="18"/>
    </location>
</feature>
<dbReference type="Gene3D" id="3.15.10.30">
    <property type="entry name" value="Haemolymph juvenile hormone binding protein"/>
    <property type="match status" value="1"/>
</dbReference>
<evidence type="ECO:0000313" key="6">
    <source>
        <dbReference type="Proteomes" id="UP001154078"/>
    </source>
</evidence>
<keyword evidence="1 4" id="KW-0732">Signal</keyword>
<comment type="similarity">
    <text evidence="3">Belongs to the TO family.</text>
</comment>
<dbReference type="GO" id="GO:0005615">
    <property type="term" value="C:extracellular space"/>
    <property type="evidence" value="ECO:0007669"/>
    <property type="project" value="TreeGrafter"/>
</dbReference>